<reference evidence="2" key="1">
    <citation type="submission" date="2023-06" db="EMBL/GenBank/DDBJ databases">
        <authorList>
            <person name="Kurt Z."/>
        </authorList>
    </citation>
    <scope>NUCLEOTIDE SEQUENCE</scope>
</reference>
<feature type="transmembrane region" description="Helical" evidence="1">
    <location>
        <begin position="6"/>
        <end position="30"/>
    </location>
</feature>
<keyword evidence="4" id="KW-1185">Reference proteome</keyword>
<evidence type="ECO:0000313" key="2">
    <source>
        <dbReference type="EMBL" id="CAI9948556.1"/>
    </source>
</evidence>
<dbReference type="AlphaFoldDB" id="A0AA86PYQ1"/>
<accession>A0AA86PYQ1</accession>
<keyword evidence="1 2" id="KW-0812">Transmembrane</keyword>
<sequence>MILVPYIVVIVITVATMFFYHQFTLLYVYFRQRCLKRVTAQNFMVLLQNIPSILNEREKTYKVIDPMMSGVKTIIPVPSQCNKLTKLSQDLDSLQLELEKMKRYVSTSALKQQYTKTQIKCNKQLLQSKIIELANIKTQIDISDSQLQKSEIFKKANKEILKLEHLI</sequence>
<evidence type="ECO:0000313" key="4">
    <source>
        <dbReference type="Proteomes" id="UP001642409"/>
    </source>
</evidence>
<dbReference type="EMBL" id="CAXDID020000181">
    <property type="protein sequence ID" value="CAL6049651.1"/>
    <property type="molecule type" value="Genomic_DNA"/>
</dbReference>
<keyword evidence="1" id="KW-1133">Transmembrane helix</keyword>
<reference evidence="3 4" key="2">
    <citation type="submission" date="2024-07" db="EMBL/GenBank/DDBJ databases">
        <authorList>
            <person name="Akdeniz Z."/>
        </authorList>
    </citation>
    <scope>NUCLEOTIDE SEQUENCE [LARGE SCALE GENOMIC DNA]</scope>
</reference>
<keyword evidence="1" id="KW-0472">Membrane</keyword>
<evidence type="ECO:0000256" key="1">
    <source>
        <dbReference type="SAM" id="Phobius"/>
    </source>
</evidence>
<organism evidence="2">
    <name type="scientific">Hexamita inflata</name>
    <dbReference type="NCBI Taxonomy" id="28002"/>
    <lineage>
        <taxon>Eukaryota</taxon>
        <taxon>Metamonada</taxon>
        <taxon>Diplomonadida</taxon>
        <taxon>Hexamitidae</taxon>
        <taxon>Hexamitinae</taxon>
        <taxon>Hexamita</taxon>
    </lineage>
</organism>
<dbReference type="EMBL" id="CATOUU010000789">
    <property type="protein sequence ID" value="CAI9948556.1"/>
    <property type="molecule type" value="Genomic_DNA"/>
</dbReference>
<name>A0AA86PYQ1_9EUKA</name>
<comment type="caution">
    <text evidence="2">The sequence shown here is derived from an EMBL/GenBank/DDBJ whole genome shotgun (WGS) entry which is preliminary data.</text>
</comment>
<gene>
    <name evidence="2" type="ORF">HINF_LOCUS36201</name>
    <name evidence="3" type="ORF">HINF_LOCUS43505</name>
</gene>
<evidence type="ECO:0000313" key="3">
    <source>
        <dbReference type="EMBL" id="CAL6049651.1"/>
    </source>
</evidence>
<protein>
    <submittedName>
        <fullName evidence="2">Transmembrane domain-containing protein</fullName>
    </submittedName>
    <submittedName>
        <fullName evidence="3">Transmembrane_domain-containing protein</fullName>
    </submittedName>
</protein>
<dbReference type="Proteomes" id="UP001642409">
    <property type="component" value="Unassembled WGS sequence"/>
</dbReference>
<proteinExistence type="predicted"/>